<keyword evidence="9 10" id="KW-0375">Hydrogen ion transport</keyword>
<proteinExistence type="inferred from homology"/>
<sequence>MSLKIRVITPDRIVWNTSADEIVLPSTSGNLGILTSHVPLITSLDIGILRIKSGTNWTPIVILGGFAEVEDNEVTVLVNGVDEVTSEDLDLAKSELEQASSKLENAQTDKEKIQASINLKRVSSRIKAMAFL</sequence>
<geneLocation type="chloroplast" evidence="14"/>
<evidence type="ECO:0000256" key="10">
    <source>
        <dbReference type="RuleBase" id="RU003655"/>
    </source>
</evidence>
<evidence type="ECO:0000256" key="9">
    <source>
        <dbReference type="HAMAP-Rule" id="MF_00530"/>
    </source>
</evidence>
<dbReference type="Pfam" id="PF02823">
    <property type="entry name" value="ATP-synt_DE_N"/>
    <property type="match status" value="1"/>
</dbReference>
<dbReference type="GeneID" id="41657533"/>
<gene>
    <name evidence="9 14" type="primary">atpE</name>
</gene>
<keyword evidence="8 9" id="KW-0066">ATP synthesis</keyword>
<feature type="coiled-coil region" evidence="11">
    <location>
        <begin position="86"/>
        <end position="116"/>
    </location>
</feature>
<name>A0A516ZAA8_9STRA</name>
<dbReference type="CDD" id="cd12152">
    <property type="entry name" value="F1-ATPase_delta"/>
    <property type="match status" value="1"/>
</dbReference>
<keyword evidence="14" id="KW-0150">Chloroplast</keyword>
<dbReference type="HAMAP" id="MF_00530">
    <property type="entry name" value="ATP_synth_epsil_bac"/>
    <property type="match status" value="1"/>
</dbReference>
<keyword evidence="5 9" id="KW-0793">Thylakoid</keyword>
<evidence type="ECO:0000256" key="8">
    <source>
        <dbReference type="ARBA" id="ARBA00023310"/>
    </source>
</evidence>
<dbReference type="InterPro" id="IPR020546">
    <property type="entry name" value="ATP_synth_F1_dsu/esu_N"/>
</dbReference>
<dbReference type="AlphaFoldDB" id="A0A516ZAA8"/>
<evidence type="ECO:0000256" key="3">
    <source>
        <dbReference type="ARBA" id="ARBA00022448"/>
    </source>
</evidence>
<dbReference type="Gene3D" id="2.60.15.10">
    <property type="entry name" value="F0F1 ATP synthase delta/epsilon subunit, N-terminal"/>
    <property type="match status" value="1"/>
</dbReference>
<dbReference type="NCBIfam" id="TIGR01216">
    <property type="entry name" value="ATP_synt_epsi"/>
    <property type="match status" value="1"/>
</dbReference>
<comment type="subcellular location">
    <subcellularLocation>
        <location evidence="1">Membrane</location>
        <topology evidence="1">Peripheral membrane protein</topology>
    </subcellularLocation>
    <subcellularLocation>
        <location evidence="9">Plastid</location>
        <location evidence="9">Chloroplast thylakoid membrane</location>
        <topology evidence="9">Peripheral membrane protein</topology>
    </subcellularLocation>
</comment>
<dbReference type="EMBL" id="MK518353">
    <property type="protein sequence ID" value="QDR24645.1"/>
    <property type="molecule type" value="Genomic_DNA"/>
</dbReference>
<evidence type="ECO:0000256" key="5">
    <source>
        <dbReference type="ARBA" id="ARBA00023078"/>
    </source>
</evidence>
<reference evidence="14" key="1">
    <citation type="journal article" date="2019" name="J. Phycol.">
        <title>Dictyochophyceae plastid genomes reveal unusual variability of their organization.</title>
        <authorList>
            <person name="Han K.Y."/>
            <person name="Maciszewski K."/>
            <person name="Graf L."/>
            <person name="Yang J.H."/>
            <person name="Andersen R.A."/>
            <person name="Karnkowska A."/>
            <person name="Yoon H.S."/>
        </authorList>
    </citation>
    <scope>NUCLEOTIDE SEQUENCE</scope>
</reference>
<keyword evidence="6 9" id="KW-0472">Membrane</keyword>
<organism evidence="14">
    <name type="scientific">Pseudopedinella elastica</name>
    <dbReference type="NCBI Taxonomy" id="35684"/>
    <lineage>
        <taxon>Eukaryota</taxon>
        <taxon>Sar</taxon>
        <taxon>Stramenopiles</taxon>
        <taxon>Ochrophyta</taxon>
        <taxon>Dictyochophyceae</taxon>
        <taxon>Pedinellales</taxon>
        <taxon>Pseudopedinella</taxon>
    </lineage>
</organism>
<keyword evidence="10 14" id="KW-0934">Plastid</keyword>
<accession>A0A516ZAA8</accession>
<dbReference type="InterPro" id="IPR001469">
    <property type="entry name" value="ATP_synth_F1_dsu/esu"/>
</dbReference>
<feature type="domain" description="ATP synthase epsilon subunit C-terminal" evidence="12">
    <location>
        <begin position="88"/>
        <end position="128"/>
    </location>
</feature>
<dbReference type="InterPro" id="IPR036771">
    <property type="entry name" value="ATPsynth_dsu/esu_N"/>
</dbReference>
<dbReference type="SUPFAM" id="SSF51344">
    <property type="entry name" value="Epsilon subunit of F1F0-ATP synthase N-terminal domain"/>
    <property type="match status" value="1"/>
</dbReference>
<evidence type="ECO:0000259" key="13">
    <source>
        <dbReference type="Pfam" id="PF02823"/>
    </source>
</evidence>
<dbReference type="GO" id="GO:0046933">
    <property type="term" value="F:proton-transporting ATP synthase activity, rotational mechanism"/>
    <property type="evidence" value="ECO:0007669"/>
    <property type="project" value="UniProtKB-UniRule"/>
</dbReference>
<comment type="function">
    <text evidence="9 10">Produces ATP from ADP in the presence of a proton gradient across the membrane.</text>
</comment>
<evidence type="ECO:0000259" key="12">
    <source>
        <dbReference type="Pfam" id="PF00401"/>
    </source>
</evidence>
<dbReference type="Gene3D" id="1.10.287.540">
    <property type="entry name" value="Helix hairpin bin"/>
    <property type="match status" value="1"/>
</dbReference>
<dbReference type="Pfam" id="PF00401">
    <property type="entry name" value="ATP-synt_DE"/>
    <property type="match status" value="1"/>
</dbReference>
<evidence type="ECO:0000256" key="6">
    <source>
        <dbReference type="ARBA" id="ARBA00023136"/>
    </source>
</evidence>
<protein>
    <recommendedName>
        <fullName evidence="9 10">ATP synthase epsilon chain, chloroplastic</fullName>
    </recommendedName>
    <alternativeName>
        <fullName evidence="9">ATP synthase F1 sector epsilon subunit</fullName>
    </alternativeName>
    <alternativeName>
        <fullName evidence="9">F-ATPase epsilon subunit</fullName>
    </alternativeName>
</protein>
<comment type="subunit">
    <text evidence="9 10">F-type ATPases have 2 components, CF(1) - the catalytic core - and CF(0) - the membrane proton channel. CF(1) has five subunits: alpha(3), beta(3), gamma(1), delta(1), epsilon(1). CF(0) has three main subunits: a, b and c.</text>
</comment>
<comment type="similarity">
    <text evidence="2 9 10">Belongs to the ATPase epsilon chain family.</text>
</comment>
<evidence type="ECO:0000256" key="2">
    <source>
        <dbReference type="ARBA" id="ARBA00005712"/>
    </source>
</evidence>
<dbReference type="PANTHER" id="PTHR13822">
    <property type="entry name" value="ATP SYNTHASE DELTA/EPSILON CHAIN"/>
    <property type="match status" value="1"/>
</dbReference>
<feature type="domain" description="ATP synthase F1 complex delta/epsilon subunit N-terminal" evidence="13">
    <location>
        <begin position="3"/>
        <end position="79"/>
    </location>
</feature>
<dbReference type="InterPro" id="IPR020547">
    <property type="entry name" value="ATP_synth_F1_esu_C"/>
</dbReference>
<dbReference type="RefSeq" id="YP_009684559.1">
    <property type="nucleotide sequence ID" value="NC_044408.1"/>
</dbReference>
<dbReference type="GO" id="GO:0005524">
    <property type="term" value="F:ATP binding"/>
    <property type="evidence" value="ECO:0007669"/>
    <property type="project" value="UniProtKB-UniRule"/>
</dbReference>
<evidence type="ECO:0000256" key="11">
    <source>
        <dbReference type="SAM" id="Coils"/>
    </source>
</evidence>
<evidence type="ECO:0000256" key="1">
    <source>
        <dbReference type="ARBA" id="ARBA00004170"/>
    </source>
</evidence>
<evidence type="ECO:0000313" key="14">
    <source>
        <dbReference type="EMBL" id="QDR24645.1"/>
    </source>
</evidence>
<dbReference type="GO" id="GO:0009535">
    <property type="term" value="C:chloroplast thylakoid membrane"/>
    <property type="evidence" value="ECO:0007669"/>
    <property type="project" value="UniProtKB-SubCell"/>
</dbReference>
<keyword evidence="11" id="KW-0175">Coiled coil</keyword>
<evidence type="ECO:0000256" key="4">
    <source>
        <dbReference type="ARBA" id="ARBA00023065"/>
    </source>
</evidence>
<keyword evidence="3 9" id="KW-0813">Transport</keyword>
<evidence type="ECO:0000256" key="7">
    <source>
        <dbReference type="ARBA" id="ARBA00023196"/>
    </source>
</evidence>
<keyword evidence="4 9" id="KW-0406">Ion transport</keyword>
<keyword evidence="7 9" id="KW-0139">CF(1)</keyword>
<dbReference type="PANTHER" id="PTHR13822:SF10">
    <property type="entry name" value="ATP SYNTHASE EPSILON CHAIN, CHLOROPLASTIC"/>
    <property type="match status" value="1"/>
</dbReference>
<dbReference type="GO" id="GO:0045259">
    <property type="term" value="C:proton-transporting ATP synthase complex"/>
    <property type="evidence" value="ECO:0007669"/>
    <property type="project" value="UniProtKB-KW"/>
</dbReference>